<dbReference type="InterPro" id="IPR036412">
    <property type="entry name" value="HAD-like_sf"/>
</dbReference>
<dbReference type="GO" id="GO:0005829">
    <property type="term" value="C:cytosol"/>
    <property type="evidence" value="ECO:0007669"/>
    <property type="project" value="TreeGrafter"/>
</dbReference>
<proteinExistence type="predicted"/>
<evidence type="ECO:0000313" key="1">
    <source>
        <dbReference type="EMBL" id="KGR91892.1"/>
    </source>
</evidence>
<dbReference type="Gene3D" id="3.40.50.1000">
    <property type="entry name" value="HAD superfamily/HAD-like"/>
    <property type="match status" value="1"/>
</dbReference>
<dbReference type="AlphaFoldDB" id="A0A0A3JY22"/>
<dbReference type="NCBIfam" id="TIGR01484">
    <property type="entry name" value="HAD-SF-IIB"/>
    <property type="match status" value="1"/>
</dbReference>
<dbReference type="InterPro" id="IPR006379">
    <property type="entry name" value="HAD-SF_hydro_IIB"/>
</dbReference>
<dbReference type="GO" id="GO:0016791">
    <property type="term" value="F:phosphatase activity"/>
    <property type="evidence" value="ECO:0007669"/>
    <property type="project" value="UniProtKB-ARBA"/>
</dbReference>
<dbReference type="InterPro" id="IPR023214">
    <property type="entry name" value="HAD_sf"/>
</dbReference>
<dbReference type="RefSeq" id="WP_036172277.1">
    <property type="nucleotide sequence ID" value="NZ_AVCZ01000003.1"/>
</dbReference>
<dbReference type="SUPFAM" id="SSF56784">
    <property type="entry name" value="HAD-like"/>
    <property type="match status" value="1"/>
</dbReference>
<dbReference type="PANTHER" id="PTHR10000">
    <property type="entry name" value="PHOSPHOSERINE PHOSPHATASE"/>
    <property type="match status" value="1"/>
</dbReference>
<dbReference type="EMBL" id="JPVQ01000003">
    <property type="protein sequence ID" value="KGR91892.1"/>
    <property type="molecule type" value="Genomic_DNA"/>
</dbReference>
<dbReference type="eggNOG" id="COG0561">
    <property type="taxonomic scope" value="Bacteria"/>
</dbReference>
<sequence length="249" mass="27752">MNFVFDIDGTLCFDGKTIDHSIVVALDKLSKDGHDVIFASARPIRDLVPILPEPFKTGKLVGGNGCFISNNEQIIANSFTPQLVTQLHTMIEKHQLTYLADGEWDYAYTGSEDHPIYNNINQSSAKNVDITALQKICKLVLFKPTQATIHALSTLPVCVTAYKSEDAIDISPLGINKVYGLEKLHIKDFIAFGNDSNDQCLFEKAYYSVCVGQNDVQKFASLTISNKDVASTIFEVSNKFLHKETQKYY</sequence>
<reference evidence="1 2" key="1">
    <citation type="submission" date="2014-02" db="EMBL/GenBank/DDBJ databases">
        <title>Draft genome sequence of Lysinibacillus massiliensis CCUG 49529.</title>
        <authorList>
            <person name="Zhang F."/>
            <person name="Wang G."/>
            <person name="Zhang L."/>
        </authorList>
    </citation>
    <scope>NUCLEOTIDE SEQUENCE [LARGE SCALE GENOMIC DNA]</scope>
    <source>
        <strain evidence="1 2">CCUG 49529</strain>
    </source>
</reference>
<organism evidence="1 2">
    <name type="scientific">Ureibacillus massiliensis 4400831 = CIP 108448 = CCUG 49529</name>
    <dbReference type="NCBI Taxonomy" id="1211035"/>
    <lineage>
        <taxon>Bacteria</taxon>
        <taxon>Bacillati</taxon>
        <taxon>Bacillota</taxon>
        <taxon>Bacilli</taxon>
        <taxon>Bacillales</taxon>
        <taxon>Caryophanaceae</taxon>
        <taxon>Ureibacillus</taxon>
    </lineage>
</organism>
<dbReference type="PANTHER" id="PTHR10000:SF53">
    <property type="entry name" value="5-AMINO-6-(5-PHOSPHO-D-RIBITYLAMINO)URACIL PHOSPHATASE YBJI-RELATED"/>
    <property type="match status" value="1"/>
</dbReference>
<dbReference type="GO" id="GO:0000287">
    <property type="term" value="F:magnesium ion binding"/>
    <property type="evidence" value="ECO:0007669"/>
    <property type="project" value="TreeGrafter"/>
</dbReference>
<protein>
    <submittedName>
        <fullName evidence="1">Hydrolase</fullName>
    </submittedName>
</protein>
<dbReference type="Pfam" id="PF08282">
    <property type="entry name" value="Hydrolase_3"/>
    <property type="match status" value="1"/>
</dbReference>
<name>A0A0A3JY22_9BACL</name>
<dbReference type="Proteomes" id="UP000030595">
    <property type="component" value="Unassembled WGS sequence"/>
</dbReference>
<dbReference type="OrthoDB" id="1650327at2"/>
<evidence type="ECO:0000313" key="2">
    <source>
        <dbReference type="Proteomes" id="UP000030595"/>
    </source>
</evidence>
<keyword evidence="2" id="KW-1185">Reference proteome</keyword>
<accession>A0A0A3JY22</accession>
<comment type="caution">
    <text evidence="1">The sequence shown here is derived from an EMBL/GenBank/DDBJ whole genome shotgun (WGS) entry which is preliminary data.</text>
</comment>
<dbReference type="Gene3D" id="3.30.1240.10">
    <property type="match status" value="1"/>
</dbReference>
<keyword evidence="1" id="KW-0378">Hydrolase</keyword>
<gene>
    <name evidence="1" type="ORF">CD30_03015</name>
</gene>